<evidence type="ECO:0000313" key="1">
    <source>
        <dbReference type="EMBL" id="AKA30323.1"/>
    </source>
</evidence>
<dbReference type="EMBL" id="CP008706">
    <property type="protein sequence ID" value="AKA30323.1"/>
    <property type="molecule type" value="Genomic_DNA"/>
</dbReference>
<dbReference type="PATRIC" id="fig|470.1345.peg.523"/>
<organism evidence="1 2">
    <name type="scientific">Acinetobacter baumannii</name>
    <dbReference type="NCBI Taxonomy" id="470"/>
    <lineage>
        <taxon>Bacteria</taxon>
        <taxon>Pseudomonadati</taxon>
        <taxon>Pseudomonadota</taxon>
        <taxon>Gammaproteobacteria</taxon>
        <taxon>Moraxellales</taxon>
        <taxon>Moraxellaceae</taxon>
        <taxon>Acinetobacter</taxon>
        <taxon>Acinetobacter calcoaceticus/baumannii complex</taxon>
    </lineage>
</organism>
<accession>A0A0D5YEI0</accession>
<reference evidence="2" key="2">
    <citation type="submission" date="2015-03" db="EMBL/GenBank/DDBJ databases">
        <authorList>
            <person name="Gallagher L.A."/>
            <person name="Hayden H.S."/>
            <person name="Weiss E.J."/>
            <person name="Hager K.R."/>
            <person name="Ramage E."/>
            <person name="Radey M.R."/>
            <person name="Bydalek R."/>
            <person name="Manoil C."/>
            <person name="Miller S.I."/>
            <person name="Brittnacher M.J."/>
        </authorList>
    </citation>
    <scope>NUCLEOTIDE SEQUENCE [LARGE SCALE GENOMIC DNA]</scope>
    <source>
        <strain evidence="2">AB5075-UW</strain>
    </source>
</reference>
<protein>
    <submittedName>
        <fullName evidence="1">Uncharacterized protein</fullName>
    </submittedName>
</protein>
<dbReference type="Proteomes" id="UP000032746">
    <property type="component" value="Chromosome"/>
</dbReference>
<dbReference type="RefSeq" id="WP_000696053.1">
    <property type="nucleotide sequence ID" value="NZ_CAJHGN010000025.1"/>
</dbReference>
<evidence type="ECO:0000313" key="2">
    <source>
        <dbReference type="Proteomes" id="UP000032746"/>
    </source>
</evidence>
<proteinExistence type="predicted"/>
<dbReference type="AlphaFoldDB" id="A0A0D5YEI0"/>
<reference evidence="1 2" key="1">
    <citation type="journal article" date="2015" name="J. Bacteriol.">
        <title>Resources for Genetic and Genomic Analysis of Emerging Pathogen Acinetobacter baumannii.</title>
        <authorList>
            <person name="Gallagher L.A."/>
            <person name="Ramage E."/>
            <person name="Weiss E.J."/>
            <person name="Radey M."/>
            <person name="Hayden H.S."/>
            <person name="Held K.G."/>
            <person name="Huse H.K."/>
            <person name="Zurawski D.V."/>
            <person name="Brittnacher M.J."/>
            <person name="Manoil C."/>
        </authorList>
    </citation>
    <scope>NUCLEOTIDE SEQUENCE [LARGE SCALE GENOMIC DNA]</scope>
    <source>
        <strain evidence="1 2">AB5075-UW</strain>
    </source>
</reference>
<gene>
    <name evidence="1" type="ORF">ABUW_0552</name>
</gene>
<sequence>MKILAATYSHTQNNVKEHSPVYDLDAYEKRQRQFKRKKLLKNLFDTAIFASAAGFTFSMLFWGA</sequence>
<name>A0A0D5YEI0_ACIBA</name>